<protein>
    <submittedName>
        <fullName evidence="2">Uncharacterized protein</fullName>
    </submittedName>
</protein>
<evidence type="ECO:0000313" key="2">
    <source>
        <dbReference type="EMBL" id="KOS56455.1"/>
    </source>
</evidence>
<evidence type="ECO:0000256" key="1">
    <source>
        <dbReference type="SAM" id="Phobius"/>
    </source>
</evidence>
<accession>A0A0M8PJY4</accession>
<dbReference type="RefSeq" id="WP_054372447.1">
    <property type="nucleotide sequence ID" value="NZ_AZYO01000018.1"/>
</dbReference>
<reference evidence="3" key="2">
    <citation type="submission" date="2015-01" db="EMBL/GenBank/DDBJ databases">
        <title>Draft genome sequence of potential hydrocarbon metabolising strain of Rhodococcus rhodochrous.</title>
        <authorList>
            <person name="Aggarwal R.K."/>
            <person name="Dawar C."/>
        </authorList>
    </citation>
    <scope>NUCLEOTIDE SEQUENCE [LARGE SCALE GENOMIC DNA]</scope>
    <source>
        <strain evidence="3">KG-21</strain>
    </source>
</reference>
<sequence length="77" mass="8380">MNLPIYEQTRRTVPCALLCDNTPADELEALDVDVELDHLPVYFGRPNEMPSVILAIVSMVGLVGMLAFIAYASVVSA</sequence>
<evidence type="ECO:0000313" key="3">
    <source>
        <dbReference type="Proteomes" id="UP000037712"/>
    </source>
</evidence>
<keyword evidence="1" id="KW-1133">Transmembrane helix</keyword>
<reference evidence="2 3" key="1">
    <citation type="journal article" date="2015" name="Genome Announc.">
        <title>Draft Genome Sequence of Rhodococcus rhodochrous Strain KG-21, a Soil Isolate from Oil Fields of Krishna-Godavari Basin, India.</title>
        <authorList>
            <person name="Dawar C."/>
            <person name="Aggarwal R.K."/>
        </authorList>
    </citation>
    <scope>NUCLEOTIDE SEQUENCE [LARGE SCALE GENOMIC DNA]</scope>
    <source>
        <strain evidence="2 3">KG-21</strain>
    </source>
</reference>
<keyword evidence="1" id="KW-0812">Transmembrane</keyword>
<gene>
    <name evidence="2" type="ORF">Z051_09610</name>
</gene>
<dbReference type="EMBL" id="AZYO01000018">
    <property type="protein sequence ID" value="KOS56455.1"/>
    <property type="molecule type" value="Genomic_DNA"/>
</dbReference>
<comment type="caution">
    <text evidence="2">The sequence shown here is derived from an EMBL/GenBank/DDBJ whole genome shotgun (WGS) entry which is preliminary data.</text>
</comment>
<feature type="transmembrane region" description="Helical" evidence="1">
    <location>
        <begin position="52"/>
        <end position="74"/>
    </location>
</feature>
<dbReference type="Proteomes" id="UP000037712">
    <property type="component" value="Unassembled WGS sequence"/>
</dbReference>
<dbReference type="AlphaFoldDB" id="A0A0M8PJY4"/>
<proteinExistence type="predicted"/>
<name>A0A0M8PJY4_RHORH</name>
<dbReference type="PATRIC" id="fig|1441923.3.peg.2130"/>
<keyword evidence="1" id="KW-0472">Membrane</keyword>
<organism evidence="2 3">
    <name type="scientific">Rhodococcus rhodochrous KG-21</name>
    <dbReference type="NCBI Taxonomy" id="1441923"/>
    <lineage>
        <taxon>Bacteria</taxon>
        <taxon>Bacillati</taxon>
        <taxon>Actinomycetota</taxon>
        <taxon>Actinomycetes</taxon>
        <taxon>Mycobacteriales</taxon>
        <taxon>Nocardiaceae</taxon>
        <taxon>Rhodococcus</taxon>
    </lineage>
</organism>